<reference evidence="1 2" key="2">
    <citation type="submission" date="2018-11" db="EMBL/GenBank/DDBJ databases">
        <authorList>
            <consortium name="Pathogen Informatics"/>
        </authorList>
    </citation>
    <scope>NUCLEOTIDE SEQUENCE [LARGE SCALE GENOMIC DNA]</scope>
    <source>
        <strain evidence="1 2">Egypt</strain>
    </source>
</reference>
<dbReference type="EMBL" id="UZAN01049000">
    <property type="protein sequence ID" value="VDP86975.1"/>
    <property type="molecule type" value="Genomic_DNA"/>
</dbReference>
<dbReference type="Proteomes" id="UP000272942">
    <property type="component" value="Unassembled WGS sequence"/>
</dbReference>
<dbReference type="OrthoDB" id="542013at2759"/>
<sequence>MEAGELDKLAPSVKTVLVALLTVHHEKDTVNVVEQWKSVLNNRPDGWDLLERMDCPAPVVAKLLFDWLTHLKSPVVRVQDFHLIDVSSAANVIEAMEPLETILSKPFKEAIFCEYNYELHSTVFRTRKREKHYAARGSLYWFYAIRNRYTKSNNE</sequence>
<organism evidence="3">
    <name type="scientific">Echinostoma caproni</name>
    <dbReference type="NCBI Taxonomy" id="27848"/>
    <lineage>
        <taxon>Eukaryota</taxon>
        <taxon>Metazoa</taxon>
        <taxon>Spiralia</taxon>
        <taxon>Lophotrochozoa</taxon>
        <taxon>Platyhelminthes</taxon>
        <taxon>Trematoda</taxon>
        <taxon>Digenea</taxon>
        <taxon>Plagiorchiida</taxon>
        <taxon>Echinostomata</taxon>
        <taxon>Echinostomatoidea</taxon>
        <taxon>Echinostomatidae</taxon>
        <taxon>Echinostoma</taxon>
    </lineage>
</organism>
<keyword evidence="2" id="KW-1185">Reference proteome</keyword>
<evidence type="ECO:0000313" key="1">
    <source>
        <dbReference type="EMBL" id="VDP86975.1"/>
    </source>
</evidence>
<evidence type="ECO:0000313" key="2">
    <source>
        <dbReference type="Proteomes" id="UP000272942"/>
    </source>
</evidence>
<proteinExistence type="predicted"/>
<evidence type="ECO:0000313" key="3">
    <source>
        <dbReference type="WBParaSite" id="ECPE_0001042201-mRNA-1"/>
    </source>
</evidence>
<name>A0A183ATV5_9TREM</name>
<dbReference type="AlphaFoldDB" id="A0A183ATV5"/>
<protein>
    <submittedName>
        <fullName evidence="3">Rx_N domain-containing protein</fullName>
    </submittedName>
</protein>
<gene>
    <name evidence="1" type="ORF">ECPE_LOCUS10390</name>
</gene>
<reference evidence="3" key="1">
    <citation type="submission" date="2016-06" db="UniProtKB">
        <authorList>
            <consortium name="WormBaseParasite"/>
        </authorList>
    </citation>
    <scope>IDENTIFICATION</scope>
</reference>
<accession>A0A183ATV5</accession>
<dbReference type="WBParaSite" id="ECPE_0001042201-mRNA-1">
    <property type="protein sequence ID" value="ECPE_0001042201-mRNA-1"/>
    <property type="gene ID" value="ECPE_0001042201"/>
</dbReference>